<protein>
    <recommendedName>
        <fullName evidence="7">Actin-like ATPase domain-containing protein</fullName>
    </recommendedName>
</protein>
<dbReference type="InterPro" id="IPR043129">
    <property type="entry name" value="ATPase_NBD"/>
</dbReference>
<evidence type="ECO:0000256" key="2">
    <source>
        <dbReference type="ARBA" id="ARBA00022679"/>
    </source>
</evidence>
<dbReference type="Proteomes" id="UP000006352">
    <property type="component" value="Unassembled WGS sequence"/>
</dbReference>
<dbReference type="EMBL" id="HE797263">
    <property type="protein sequence ID" value="CCM06251.1"/>
    <property type="molecule type" value="Genomic_DNA"/>
</dbReference>
<comment type="similarity">
    <text evidence="1">Belongs to the FGGY kinase family.</text>
</comment>
<organism evidence="5 6">
    <name type="scientific">Fibroporia radiculosa</name>
    <dbReference type="NCBI Taxonomy" id="599839"/>
    <lineage>
        <taxon>Eukaryota</taxon>
        <taxon>Fungi</taxon>
        <taxon>Dikarya</taxon>
        <taxon>Basidiomycota</taxon>
        <taxon>Agaricomycotina</taxon>
        <taxon>Agaricomycetes</taxon>
        <taxon>Polyporales</taxon>
        <taxon>Fibroporiaceae</taxon>
        <taxon>Fibroporia</taxon>
    </lineage>
</organism>
<evidence type="ECO:0000256" key="3">
    <source>
        <dbReference type="ARBA" id="ARBA00022777"/>
    </source>
</evidence>
<evidence type="ECO:0000313" key="5">
    <source>
        <dbReference type="EMBL" id="CCM06251.1"/>
    </source>
</evidence>
<dbReference type="PANTHER" id="PTHR10196:SF57">
    <property type="entry name" value="XYLULOSE KINASE"/>
    <property type="match status" value="1"/>
</dbReference>
<evidence type="ECO:0000256" key="1">
    <source>
        <dbReference type="ARBA" id="ARBA00009156"/>
    </source>
</evidence>
<gene>
    <name evidence="5" type="ORF">FIBRA_08500</name>
</gene>
<dbReference type="GeneID" id="24101151"/>
<dbReference type="GO" id="GO:0005997">
    <property type="term" value="P:xylulose metabolic process"/>
    <property type="evidence" value="ECO:0007669"/>
    <property type="project" value="TreeGrafter"/>
</dbReference>
<evidence type="ECO:0008006" key="7">
    <source>
        <dbReference type="Google" id="ProtNLM"/>
    </source>
</evidence>
<dbReference type="InParanoid" id="J4ICE1"/>
<dbReference type="Gene3D" id="3.30.420.40">
    <property type="match status" value="2"/>
</dbReference>
<dbReference type="PANTHER" id="PTHR10196">
    <property type="entry name" value="SUGAR KINASE"/>
    <property type="match status" value="1"/>
</dbReference>
<feature type="region of interest" description="Disordered" evidence="4">
    <location>
        <begin position="600"/>
        <end position="632"/>
    </location>
</feature>
<dbReference type="HOGENOM" id="CLU_016149_6_0_1"/>
<keyword evidence="3" id="KW-0418">Kinase</keyword>
<dbReference type="OrthoDB" id="1728974at2759"/>
<keyword evidence="2" id="KW-0808">Transferase</keyword>
<reference evidence="5 6" key="1">
    <citation type="journal article" date="2012" name="Appl. Environ. Microbiol.">
        <title>Short-read sequencing for genomic analysis of the brown rot fungus Fibroporia radiculosa.</title>
        <authorList>
            <person name="Tang J.D."/>
            <person name="Perkins A.D."/>
            <person name="Sonstegard T.S."/>
            <person name="Schroeder S.G."/>
            <person name="Burgess S.C."/>
            <person name="Diehl S.V."/>
        </authorList>
    </citation>
    <scope>NUCLEOTIDE SEQUENCE [LARGE SCALE GENOMIC DNA]</scope>
    <source>
        <strain evidence="5 6">TFFH 294</strain>
    </source>
</reference>
<feature type="compositionally biased region" description="Polar residues" evidence="4">
    <location>
        <begin position="600"/>
        <end position="623"/>
    </location>
</feature>
<evidence type="ECO:0000313" key="6">
    <source>
        <dbReference type="Proteomes" id="UP000006352"/>
    </source>
</evidence>
<dbReference type="RefSeq" id="XP_012185534.1">
    <property type="nucleotide sequence ID" value="XM_012330144.1"/>
</dbReference>
<name>J4ICE1_9APHY</name>
<proteinExistence type="inferred from homology"/>
<dbReference type="AlphaFoldDB" id="J4ICE1"/>
<keyword evidence="6" id="KW-1185">Reference proteome</keyword>
<dbReference type="SUPFAM" id="SSF53067">
    <property type="entry name" value="Actin-like ATPase domain"/>
    <property type="match status" value="1"/>
</dbReference>
<dbReference type="STRING" id="599839.J4ICE1"/>
<dbReference type="GO" id="GO:0005829">
    <property type="term" value="C:cytosol"/>
    <property type="evidence" value="ECO:0007669"/>
    <property type="project" value="TreeGrafter"/>
</dbReference>
<sequence length="776" mass="82951">MPPKSMSALFLGLELATDQIRASIVDENLELVGVEAVDFDSELPEYQTTGGIFTTPGDAYTTPVEMWIKAFDLLMEKLSKGYDLHRIKAIGGAAQHALVWWKAAQVPQLQALDPRLPMHVQIPPQSFSLPNAPVAQDTSAHTHALALEAALGGPDLMAARVGTCAHASLLAAQLLRVREAWPDVWTRTGRVQVASSFLASLLCGALVSMGEAEACATGLWSHSSAQGTGLQSHWDEGVLEIVGGSRDEGRRIWSWLGDVDLSGGRRRIGNISRYLTDRYGFDPEAIITPFTSDYLSTYLSLCPTPSDAVLSFGPMDAMLAPAANYVPTRLYSLLPHPAQDVSERKRYVMMLSSRNADVPRALVRDMYTKSWSAFDRLVAIVPPGGSIGLDDKLFSFWILQADSYPFSHVKGIFRFETGVKVNEFRDLRANPRCLLESQILSFRVRWSRMTATGVLGNNAGRSRGASPGPITGQPQPKRPANNFASSSGLLFDPYDYTPLPSRIISTGAAANFPSIANLVGDVFNAPVIVPTTQIDGAQIVPHRNAPPAGFPARAALGGSYVARWVWGKEKGTPAGTGRGGFEEEIRRLLAKRWASTGGASLRTNINAPETSSKAPSATGSGASTPYGHGPRSTLGATILVEEEEEEAEEMDRIGGMQSSFGLGSSFGESDFTRMRTVTGSTTGSAMTASTLEPPSTAFTTPDLSGVGHASPEGASMEAAASTPAALTPVTAMPTSEAELQLGLAKVAEPDVDAFMSYASIVPEYCRLEGLLVKSIV</sequence>
<accession>J4ICE1</accession>
<dbReference type="GO" id="GO:0004856">
    <property type="term" value="F:D-xylulokinase activity"/>
    <property type="evidence" value="ECO:0007669"/>
    <property type="project" value="TreeGrafter"/>
</dbReference>
<feature type="region of interest" description="Disordered" evidence="4">
    <location>
        <begin position="455"/>
        <end position="482"/>
    </location>
</feature>
<evidence type="ECO:0000256" key="4">
    <source>
        <dbReference type="SAM" id="MobiDB-lite"/>
    </source>
</evidence>